<name>A0A6C0EG18_9ZZZZ</name>
<accession>A0A6C0EG18</accession>
<dbReference type="EMBL" id="MN739783">
    <property type="protein sequence ID" value="QHT26285.1"/>
    <property type="molecule type" value="Genomic_DNA"/>
</dbReference>
<dbReference type="AlphaFoldDB" id="A0A6C0EG18"/>
<feature type="transmembrane region" description="Helical" evidence="1">
    <location>
        <begin position="7"/>
        <end position="24"/>
    </location>
</feature>
<organism evidence="2">
    <name type="scientific">viral metagenome</name>
    <dbReference type="NCBI Taxonomy" id="1070528"/>
    <lineage>
        <taxon>unclassified sequences</taxon>
        <taxon>metagenomes</taxon>
        <taxon>organismal metagenomes</taxon>
    </lineage>
</organism>
<sequence>MALNKKYTFIHVCMLLFTLLYSMFTNKFMSYNQSYILLMAQFVNFVAIVLNVLISFFSIFNSHVKNYGYSLILFFDIYLIGSILFSFGDEFDLIHNFLHIITFFITLMMFIHTINEINKLEKAERTLA</sequence>
<keyword evidence="1" id="KW-1133">Transmembrane helix</keyword>
<feature type="transmembrane region" description="Helical" evidence="1">
    <location>
        <begin position="67"/>
        <end position="87"/>
    </location>
</feature>
<keyword evidence="1" id="KW-0472">Membrane</keyword>
<evidence type="ECO:0000256" key="1">
    <source>
        <dbReference type="SAM" id="Phobius"/>
    </source>
</evidence>
<evidence type="ECO:0000313" key="2">
    <source>
        <dbReference type="EMBL" id="QHT26285.1"/>
    </source>
</evidence>
<feature type="transmembrane region" description="Helical" evidence="1">
    <location>
        <begin position="36"/>
        <end position="60"/>
    </location>
</feature>
<reference evidence="2" key="1">
    <citation type="journal article" date="2020" name="Nature">
        <title>Giant virus diversity and host interactions through global metagenomics.</title>
        <authorList>
            <person name="Schulz F."/>
            <person name="Roux S."/>
            <person name="Paez-Espino D."/>
            <person name="Jungbluth S."/>
            <person name="Walsh D.A."/>
            <person name="Denef V.J."/>
            <person name="McMahon K.D."/>
            <person name="Konstantinidis K.T."/>
            <person name="Eloe-Fadrosh E.A."/>
            <person name="Kyrpides N.C."/>
            <person name="Woyke T."/>
        </authorList>
    </citation>
    <scope>NUCLEOTIDE SEQUENCE</scope>
    <source>
        <strain evidence="2">GVMAG-M-3300023179-27</strain>
    </source>
</reference>
<keyword evidence="1" id="KW-0812">Transmembrane</keyword>
<protein>
    <submittedName>
        <fullName evidence="2">Uncharacterized protein</fullName>
    </submittedName>
</protein>
<proteinExistence type="predicted"/>
<feature type="transmembrane region" description="Helical" evidence="1">
    <location>
        <begin position="93"/>
        <end position="115"/>
    </location>
</feature>